<dbReference type="Pfam" id="PF12770">
    <property type="entry name" value="CHAT"/>
    <property type="match status" value="1"/>
</dbReference>
<dbReference type="InterPro" id="IPR024983">
    <property type="entry name" value="CHAT_dom"/>
</dbReference>
<dbReference type="RefSeq" id="WP_107827141.1">
    <property type="nucleotide sequence ID" value="NZ_CP160205.1"/>
</dbReference>
<evidence type="ECO:0000313" key="2">
    <source>
        <dbReference type="EMBL" id="PTQ99196.1"/>
    </source>
</evidence>
<keyword evidence="3" id="KW-1185">Reference proteome</keyword>
<protein>
    <submittedName>
        <fullName evidence="2">CHAT domain-containing protein</fullName>
    </submittedName>
</protein>
<evidence type="ECO:0000313" key="3">
    <source>
        <dbReference type="Proteomes" id="UP000244168"/>
    </source>
</evidence>
<dbReference type="EMBL" id="QAOQ01000002">
    <property type="protein sequence ID" value="PTQ99196.1"/>
    <property type="molecule type" value="Genomic_DNA"/>
</dbReference>
<dbReference type="Proteomes" id="UP000244168">
    <property type="component" value="Unassembled WGS sequence"/>
</dbReference>
<reference evidence="2 3" key="1">
    <citation type="submission" date="2018-04" db="EMBL/GenBank/DDBJ databases">
        <title>Genomic Encyclopedia of Archaeal and Bacterial Type Strains, Phase II (KMG-II): from individual species to whole genera.</title>
        <authorList>
            <person name="Goeker M."/>
        </authorList>
    </citation>
    <scope>NUCLEOTIDE SEQUENCE [LARGE SCALE GENOMIC DNA]</scope>
    <source>
        <strain evidence="2 3">DSM 26809</strain>
    </source>
</reference>
<gene>
    <name evidence="2" type="ORF">C8P68_10211</name>
</gene>
<accession>A0A2T5JBR4</accession>
<name>A0A2T5JBR4_9SPHI</name>
<comment type="caution">
    <text evidence="2">The sequence shown here is derived from an EMBL/GenBank/DDBJ whole genome shotgun (WGS) entry which is preliminary data.</text>
</comment>
<feature type="domain" description="CHAT" evidence="1">
    <location>
        <begin position="509"/>
        <end position="626"/>
    </location>
</feature>
<organism evidence="2 3">
    <name type="scientific">Mucilaginibacter yixingensis</name>
    <dbReference type="NCBI Taxonomy" id="1295612"/>
    <lineage>
        <taxon>Bacteria</taxon>
        <taxon>Pseudomonadati</taxon>
        <taxon>Bacteroidota</taxon>
        <taxon>Sphingobacteriia</taxon>
        <taxon>Sphingobacteriales</taxon>
        <taxon>Sphingobacteriaceae</taxon>
        <taxon>Mucilaginibacter</taxon>
    </lineage>
</organism>
<dbReference type="OrthoDB" id="7784388at2"/>
<evidence type="ECO:0000259" key="1">
    <source>
        <dbReference type="Pfam" id="PF12770"/>
    </source>
</evidence>
<dbReference type="AlphaFoldDB" id="A0A2T5JBR4"/>
<proteinExistence type="predicted"/>
<sequence length="732" mass="83488">MDAFEMHDRLQYRFGQRSAINYVLVMDEQPKLYSFLPPLEFQNHIIRFLSFVPKDLLQISESLSFYELVQRNGLDDPYRFHVKYSVNLNEYLDFMPKNRPYLFFVDMKSTIIGDIIKQLTASHCALRFHYCFNGTKDDEIVLPNQVSGTGHFLRLLYEGQQELFKLMGVVSRYLAPEAAIGWSGFYDFPVFVPAQSNYRIANTITGNFDYSIHEETDTITEKEIISNTEAPKQAHAEPKSFIRQQQIVEQADKIDFFAETCFEEKLINPVHEIEPFLSTLILVLPFQNPDVKAFLHETTSSEIKEYLSDLDFEQTENYIHQGKAPKSAQALLFNSKLIGLKTQFLDDIAFLHSSFLTSPVVRLPAQGKTMYRALSFFRSEAAGRLTAPGNRGKVLKTIQSFGQQLRRRILSADLMEKLREENRQIVAISDLPIEWTDIDGVPFCFTHDICRLPETGLHGLMANFVSHEQWRYTIPPDILTKTLVVFGSDEAAFQRWYPGVRKVSEKNGVVIRECLTISALKAAVEECRPHLLIIDSHGGYDAATKSSVLYIGREKLTGDLVVELKIAAPLVFLSACSTAPTYGTIDTIANAFFEVGALAVTTTYLPISVDIGSILYIRLLNNLTTAAKSPMHQNWLAFISHLLRTSAVGAANRQYYLKHPDDKAASAEAQVKDYTYLLSFYERRKIYDSMLKGPGPKLANSLPEFLFYSILGRADLIKFECWEDEFRRKNEH</sequence>